<organism evidence="2 3">
    <name type="scientific">Caligus rogercresseyi</name>
    <name type="common">Sea louse</name>
    <dbReference type="NCBI Taxonomy" id="217165"/>
    <lineage>
        <taxon>Eukaryota</taxon>
        <taxon>Metazoa</taxon>
        <taxon>Ecdysozoa</taxon>
        <taxon>Arthropoda</taxon>
        <taxon>Crustacea</taxon>
        <taxon>Multicrustacea</taxon>
        <taxon>Hexanauplia</taxon>
        <taxon>Copepoda</taxon>
        <taxon>Siphonostomatoida</taxon>
        <taxon>Caligidae</taxon>
        <taxon>Caligus</taxon>
    </lineage>
</organism>
<dbReference type="Proteomes" id="UP000595437">
    <property type="component" value="Chromosome 19"/>
</dbReference>
<dbReference type="EMBL" id="CP045908">
    <property type="protein sequence ID" value="QQP33074.1"/>
    <property type="molecule type" value="Genomic_DNA"/>
</dbReference>
<name>A0A7T8GMS5_CALRO</name>
<protein>
    <submittedName>
        <fullName evidence="2">Uncharacterized protein</fullName>
    </submittedName>
</protein>
<reference evidence="3" key="1">
    <citation type="submission" date="2021-01" db="EMBL/GenBank/DDBJ databases">
        <title>Caligus Genome Assembly.</title>
        <authorList>
            <person name="Gallardo-Escarate C."/>
        </authorList>
    </citation>
    <scope>NUCLEOTIDE SEQUENCE [LARGE SCALE GENOMIC DNA]</scope>
</reference>
<sequence length="52" mass="5692">MGELWGASGSWGRSHMCLLPTNPEMESSRSPPRNSWMLNGPKESSGPPPRNP</sequence>
<proteinExistence type="predicted"/>
<feature type="region of interest" description="Disordered" evidence="1">
    <location>
        <begin position="1"/>
        <end position="52"/>
    </location>
</feature>
<gene>
    <name evidence="2" type="ORF">FKW44_024314</name>
</gene>
<keyword evidence="3" id="KW-1185">Reference proteome</keyword>
<evidence type="ECO:0000313" key="2">
    <source>
        <dbReference type="EMBL" id="QQP33074.1"/>
    </source>
</evidence>
<feature type="compositionally biased region" description="Polar residues" evidence="1">
    <location>
        <begin position="24"/>
        <end position="37"/>
    </location>
</feature>
<evidence type="ECO:0000313" key="3">
    <source>
        <dbReference type="Proteomes" id="UP000595437"/>
    </source>
</evidence>
<accession>A0A7T8GMS5</accession>
<dbReference type="AlphaFoldDB" id="A0A7T8GMS5"/>
<evidence type="ECO:0000256" key="1">
    <source>
        <dbReference type="SAM" id="MobiDB-lite"/>
    </source>
</evidence>